<name>A0A223Q4K2_PSEPU</name>
<dbReference type="EMBL" id="JADLKB010000002">
    <property type="protein sequence ID" value="MBF8734454.1"/>
    <property type="molecule type" value="Genomic_DNA"/>
</dbReference>
<evidence type="ECO:0000313" key="2">
    <source>
        <dbReference type="EMBL" id="MBF8734454.1"/>
    </source>
</evidence>
<dbReference type="RefSeq" id="WP_019438011.1">
    <property type="nucleotide sequence ID" value="NZ_CP047312.1"/>
</dbReference>
<proteinExistence type="predicted"/>
<dbReference type="Proteomes" id="UP000639504">
    <property type="component" value="Unassembled WGS sequence"/>
</dbReference>
<keyword evidence="1" id="KW-0614">Plasmid</keyword>
<dbReference type="EMBL" id="KY883660">
    <property type="protein sequence ID" value="ASU52551.1"/>
    <property type="molecule type" value="Genomic_DNA"/>
</dbReference>
<accession>A0A223Q4K2</accession>
<sequence length="186" mass="20028">MKDLPYEEVKTSLTSGESIPAAVVQAFRIALAGLRPHLAAQVYMNLSQAGCMDIEIAAIAGRSLRHVKTLLEFSKAPTGLVEMVANRKASIASAHKAMRVAEATGQDVMAVIQEAAQEEDRQRKPRKDRPVAAAKAVVRTLLKAKVPSQLRAGIAGGAEVVQIRTNDAQRLLNALEQLSPTTKRRA</sequence>
<organism evidence="1">
    <name type="scientific">Pseudomonas putida</name>
    <name type="common">Arthrobacter siderocapsulatus</name>
    <dbReference type="NCBI Taxonomy" id="303"/>
    <lineage>
        <taxon>Bacteria</taxon>
        <taxon>Pseudomonadati</taxon>
        <taxon>Pseudomonadota</taxon>
        <taxon>Gammaproteobacteria</taxon>
        <taxon>Pseudomonadales</taxon>
        <taxon>Pseudomonadaceae</taxon>
        <taxon>Pseudomonas</taxon>
    </lineage>
</organism>
<reference evidence="1" key="1">
    <citation type="journal article" date="2017" name="Oncotarget">
        <title>pSY153-MDR, a p12969-DIM-related mega plasmid carrying blaIMP-45 and armA, from clinical Pseudomonas putida.</title>
        <authorList>
            <person name="Yuan M."/>
            <person name="Chen H."/>
            <person name="Zhu X."/>
            <person name="Feng J."/>
            <person name="Zhan Z."/>
            <person name="Zhang D."/>
            <person name="Chen X."/>
            <person name="Zhao X."/>
            <person name="Lu J."/>
            <person name="Xu J."/>
            <person name="Zhou D."/>
            <person name="Li J."/>
        </authorList>
    </citation>
    <scope>NUCLEOTIDE SEQUENCE</scope>
    <source>
        <strain evidence="1">SY153</strain>
        <plasmid evidence="1">pSY153-MDR</plasmid>
    </source>
</reference>
<dbReference type="GeneID" id="93445012"/>
<geneLocation type="plasmid" evidence="1">
    <name>pSY153-MDR</name>
</geneLocation>
<dbReference type="SUPFAM" id="SSF109709">
    <property type="entry name" value="KorB DNA-binding domain-like"/>
    <property type="match status" value="1"/>
</dbReference>
<protein>
    <submittedName>
        <fullName evidence="1">Uncharacterized protein</fullName>
    </submittedName>
</protein>
<dbReference type="AlphaFoldDB" id="A0A223Q4K2"/>
<reference evidence="2" key="2">
    <citation type="submission" date="2020-10" db="EMBL/GenBank/DDBJ databases">
        <title>Genome sequences of Pseudomonas isolates.</title>
        <authorList>
            <person name="Wessels L."/>
            <person name="Reich F."/>
            <person name="Hammerl J."/>
        </authorList>
    </citation>
    <scope>NUCLEOTIDE SEQUENCE</scope>
    <source>
        <strain evidence="2">20-MO00640-0</strain>
    </source>
</reference>
<gene>
    <name evidence="2" type="ORF">IR015_03405</name>
</gene>
<evidence type="ECO:0000313" key="1">
    <source>
        <dbReference type="EMBL" id="ASU52551.1"/>
    </source>
</evidence>